<dbReference type="Pfam" id="PF01842">
    <property type="entry name" value="ACT"/>
    <property type="match status" value="1"/>
</dbReference>
<comment type="pathway">
    <text evidence="5">Metabolic intermediate biosynthesis; prephenate biosynthesis; prephenate from chorismate: step 1/1.</text>
</comment>
<comment type="catalytic activity">
    <reaction evidence="1">
        <text>chorismate = prephenate</text>
        <dbReference type="Rhea" id="RHEA:13897"/>
        <dbReference type="ChEBI" id="CHEBI:29748"/>
        <dbReference type="ChEBI" id="CHEBI:29934"/>
        <dbReference type="EC" id="5.4.99.5"/>
    </reaction>
</comment>
<evidence type="ECO:0000259" key="22">
    <source>
        <dbReference type="PROSITE" id="PS51171"/>
    </source>
</evidence>
<evidence type="ECO:0000256" key="15">
    <source>
        <dbReference type="ARBA" id="ARBA00023268"/>
    </source>
</evidence>
<feature type="domain" description="Prephenate dehydratase" evidence="22">
    <location>
        <begin position="141"/>
        <end position="316"/>
    </location>
</feature>
<evidence type="ECO:0000256" key="8">
    <source>
        <dbReference type="ARBA" id="ARBA00014401"/>
    </source>
</evidence>
<dbReference type="GO" id="GO:0009094">
    <property type="term" value="P:L-phenylalanine biosynthetic process"/>
    <property type="evidence" value="ECO:0007669"/>
    <property type="project" value="UniProtKB-UniPathway"/>
</dbReference>
<dbReference type="PIRSF" id="PIRSF001500">
    <property type="entry name" value="Chor_mut_pdt_Ppr"/>
    <property type="match status" value="1"/>
</dbReference>
<comment type="pathway">
    <text evidence="4">Amino-acid biosynthesis; L-phenylalanine biosynthesis; phenylpyruvate from prephenate: step 1/1.</text>
</comment>
<dbReference type="CDD" id="cd04905">
    <property type="entry name" value="ACT_CM-PDT"/>
    <property type="match status" value="1"/>
</dbReference>
<dbReference type="PANTHER" id="PTHR21022:SF19">
    <property type="entry name" value="PREPHENATE DEHYDRATASE-RELATED"/>
    <property type="match status" value="1"/>
</dbReference>
<evidence type="ECO:0000256" key="1">
    <source>
        <dbReference type="ARBA" id="ARBA00000824"/>
    </source>
</evidence>
<dbReference type="InterPro" id="IPR002701">
    <property type="entry name" value="CM_II_prokaryot"/>
</dbReference>
<evidence type="ECO:0000313" key="24">
    <source>
        <dbReference type="EMBL" id="SOY55117.1"/>
    </source>
</evidence>
<evidence type="ECO:0000256" key="19">
    <source>
        <dbReference type="PIRSR" id="PIRSR001500-2"/>
    </source>
</evidence>
<dbReference type="GO" id="GO:0004106">
    <property type="term" value="F:chorismate mutase activity"/>
    <property type="evidence" value="ECO:0007669"/>
    <property type="project" value="UniProtKB-EC"/>
</dbReference>
<dbReference type="Gene3D" id="3.30.70.260">
    <property type="match status" value="1"/>
</dbReference>
<evidence type="ECO:0000256" key="9">
    <source>
        <dbReference type="ARBA" id="ARBA00022490"/>
    </source>
</evidence>
<keyword evidence="15" id="KW-0511">Multifunctional enzyme</keyword>
<dbReference type="EC" id="4.2.1.51" evidence="7"/>
<dbReference type="InterPro" id="IPR036263">
    <property type="entry name" value="Chorismate_II_sf"/>
</dbReference>
<dbReference type="InterPro" id="IPR010957">
    <property type="entry name" value="G/b/e-P-prot_chorismate_mutase"/>
</dbReference>
<evidence type="ECO:0000256" key="11">
    <source>
        <dbReference type="ARBA" id="ARBA00023141"/>
    </source>
</evidence>
<sequence>MGPRGQFFPAATPGGPPDRYNMTSQDRTPAREETPPNAPQNGDSHLSDAERKLSVELGPLREQIDTVDRELLAMLNRRAKLALEVGEVKKKYGAPVFRPERELQVIRKVQGANPGPLLGESVAAIWREVMSACRGLEKPLEVAFLGPAGTFSEQALYAHFGHEVSGVPCPSIDEVFRAVEAGTVEYGVVPVENSTEGAVSRTLDLFLQTSLKISGEIALKVHHNLMASTPDMKGVTVVRAHAQALAQCQHWLTANYPHLERQAVSSNAEAARMASEDPTVAAIAAESAANRYHLHLVRTHIQDDPHNRTRFAVIGRYETEPSGSDQTSLILSVPNKAGAVYQLLAPLAENGVSMCRFESRPARSGAWEYYFYVDVEGHQHEAAVARAIEELRRNAAYLKVLGSYPSSK</sequence>
<dbReference type="SMART" id="SM00830">
    <property type="entry name" value="CM_2"/>
    <property type="match status" value="1"/>
</dbReference>
<dbReference type="SUPFAM" id="SSF48600">
    <property type="entry name" value="Chorismate mutase II"/>
    <property type="match status" value="1"/>
</dbReference>
<reference evidence="24" key="1">
    <citation type="submission" date="2018-01" db="EMBL/GenBank/DDBJ databases">
        <authorList>
            <person name="Clerissi C."/>
        </authorList>
    </citation>
    <scope>NUCLEOTIDE SEQUENCE</scope>
    <source>
        <strain evidence="24">Cupriavidus sp. LMG 19464</strain>
    </source>
</reference>
<keyword evidence="11" id="KW-0057">Aromatic amino acid biosynthesis</keyword>
<dbReference type="FunFam" id="3.40.190.10:FF:000034">
    <property type="entry name" value="Chorismate mutase/prephenate dehydratase"/>
    <property type="match status" value="1"/>
</dbReference>
<evidence type="ECO:0000256" key="2">
    <source>
        <dbReference type="ARBA" id="ARBA00002364"/>
    </source>
</evidence>
<comment type="subcellular location">
    <subcellularLocation>
        <location evidence="3">Cytoplasm</location>
    </subcellularLocation>
</comment>
<evidence type="ECO:0000256" key="3">
    <source>
        <dbReference type="ARBA" id="ARBA00004496"/>
    </source>
</evidence>
<comment type="caution">
    <text evidence="24">The sequence shown here is derived from an EMBL/GenBank/DDBJ whole genome shotgun (WGS) entry which is preliminary data.</text>
</comment>
<dbReference type="EC" id="5.4.99.5" evidence="6"/>
<gene>
    <name evidence="24" type="primary">pheA</name>
    <name evidence="24" type="ORF">CBM2587_A50100</name>
</gene>
<dbReference type="Gene3D" id="3.40.190.10">
    <property type="entry name" value="Periplasmic binding protein-like II"/>
    <property type="match status" value="2"/>
</dbReference>
<dbReference type="AlphaFoldDB" id="A0A375BVH2"/>
<dbReference type="SUPFAM" id="SSF53850">
    <property type="entry name" value="Periplasmic binding protein-like II"/>
    <property type="match status" value="1"/>
</dbReference>
<dbReference type="Pfam" id="PF01817">
    <property type="entry name" value="CM_2"/>
    <property type="match status" value="1"/>
</dbReference>
<evidence type="ECO:0000256" key="18">
    <source>
        <dbReference type="ARBA" id="ARBA00047848"/>
    </source>
</evidence>
<dbReference type="FunFam" id="3.30.70.260:FF:000012">
    <property type="entry name" value="Prephenate dehydratase"/>
    <property type="match status" value="1"/>
</dbReference>
<evidence type="ECO:0000256" key="7">
    <source>
        <dbReference type="ARBA" id="ARBA00013147"/>
    </source>
</evidence>
<feature type="site" description="Essential for prephenate dehydratase activity" evidence="19">
    <location>
        <position position="309"/>
    </location>
</feature>
<comment type="function">
    <text evidence="2">Catalyzes the Claisen rearrangement of chorismate to prephenate and the decarboxylation/dehydration of prephenate to phenylpyruvate.</text>
</comment>
<dbReference type="GO" id="GO:0005737">
    <property type="term" value="C:cytoplasm"/>
    <property type="evidence" value="ECO:0007669"/>
    <property type="project" value="UniProtKB-SubCell"/>
</dbReference>
<dbReference type="PROSITE" id="PS51671">
    <property type="entry name" value="ACT"/>
    <property type="match status" value="1"/>
</dbReference>
<organism evidence="24">
    <name type="scientific">Cupriavidus taiwanensis</name>
    <dbReference type="NCBI Taxonomy" id="164546"/>
    <lineage>
        <taxon>Bacteria</taxon>
        <taxon>Pseudomonadati</taxon>
        <taxon>Pseudomonadota</taxon>
        <taxon>Betaproteobacteria</taxon>
        <taxon>Burkholderiales</taxon>
        <taxon>Burkholderiaceae</taxon>
        <taxon>Cupriavidus</taxon>
    </lineage>
</organism>
<comment type="catalytic activity">
    <reaction evidence="18">
        <text>prephenate + H(+) = 3-phenylpyruvate + CO2 + H2O</text>
        <dbReference type="Rhea" id="RHEA:21648"/>
        <dbReference type="ChEBI" id="CHEBI:15377"/>
        <dbReference type="ChEBI" id="CHEBI:15378"/>
        <dbReference type="ChEBI" id="CHEBI:16526"/>
        <dbReference type="ChEBI" id="CHEBI:18005"/>
        <dbReference type="ChEBI" id="CHEBI:29934"/>
        <dbReference type="EC" id="4.2.1.51"/>
    </reaction>
</comment>
<dbReference type="PROSITE" id="PS51171">
    <property type="entry name" value="PREPHENATE_DEHYDR_3"/>
    <property type="match status" value="1"/>
</dbReference>
<name>A0A375BVH2_9BURK</name>
<feature type="domain" description="Chorismate mutase" evidence="21">
    <location>
        <begin position="51"/>
        <end position="141"/>
    </location>
</feature>
<dbReference type="NCBIfam" id="TIGR01807">
    <property type="entry name" value="CM_P2"/>
    <property type="match status" value="1"/>
</dbReference>
<evidence type="ECO:0000256" key="16">
    <source>
        <dbReference type="ARBA" id="ARBA00031175"/>
    </source>
</evidence>
<dbReference type="InterPro" id="IPR001086">
    <property type="entry name" value="Preph_deHydtase"/>
</dbReference>
<feature type="region of interest" description="Disordered" evidence="20">
    <location>
        <begin position="1"/>
        <end position="48"/>
    </location>
</feature>
<evidence type="ECO:0000259" key="21">
    <source>
        <dbReference type="PROSITE" id="PS51168"/>
    </source>
</evidence>
<evidence type="ECO:0000256" key="20">
    <source>
        <dbReference type="SAM" id="MobiDB-lite"/>
    </source>
</evidence>
<evidence type="ECO:0000256" key="13">
    <source>
        <dbReference type="ARBA" id="ARBA00023235"/>
    </source>
</evidence>
<dbReference type="InterPro" id="IPR008242">
    <property type="entry name" value="Chor_mutase/pphenate_deHydtase"/>
</dbReference>
<protein>
    <recommendedName>
        <fullName evidence="8">Bifunctional chorismate mutase/prephenate dehydratase</fullName>
        <ecNumber evidence="7">4.2.1.51</ecNumber>
        <ecNumber evidence="6">5.4.99.5</ecNumber>
    </recommendedName>
    <alternativeName>
        <fullName evidence="17">Chorismate mutase-prephenate dehydratase</fullName>
    </alternativeName>
    <alternativeName>
        <fullName evidence="16">p-protein</fullName>
    </alternativeName>
</protein>
<dbReference type="Proteomes" id="UP000256780">
    <property type="component" value="Chromosome CBM2587_a"/>
</dbReference>
<dbReference type="GO" id="GO:0046417">
    <property type="term" value="P:chorismate metabolic process"/>
    <property type="evidence" value="ECO:0007669"/>
    <property type="project" value="InterPro"/>
</dbReference>
<evidence type="ECO:0000256" key="4">
    <source>
        <dbReference type="ARBA" id="ARBA00004741"/>
    </source>
</evidence>
<keyword evidence="14 24" id="KW-0456">Lyase</keyword>
<dbReference type="EMBL" id="OFSQ01000024">
    <property type="protein sequence ID" value="SOY55117.1"/>
    <property type="molecule type" value="Genomic_DNA"/>
</dbReference>
<dbReference type="GO" id="GO:0004664">
    <property type="term" value="F:prephenate dehydratase activity"/>
    <property type="evidence" value="ECO:0007669"/>
    <property type="project" value="UniProtKB-EC"/>
</dbReference>
<evidence type="ECO:0000256" key="10">
    <source>
        <dbReference type="ARBA" id="ARBA00022605"/>
    </source>
</evidence>
<evidence type="ECO:0000256" key="17">
    <source>
        <dbReference type="ARBA" id="ARBA00031520"/>
    </source>
</evidence>
<evidence type="ECO:0000256" key="12">
    <source>
        <dbReference type="ARBA" id="ARBA00023222"/>
    </source>
</evidence>
<keyword evidence="9" id="KW-0963">Cytoplasm</keyword>
<dbReference type="UniPathway" id="UPA00121">
    <property type="reaction ID" value="UER00345"/>
</dbReference>
<evidence type="ECO:0000256" key="14">
    <source>
        <dbReference type="ARBA" id="ARBA00023239"/>
    </source>
</evidence>
<dbReference type="FunFam" id="3.40.190.10:FF:000029">
    <property type="entry name" value="Chorismate mutase/Prephenate dehydratase"/>
    <property type="match status" value="1"/>
</dbReference>
<dbReference type="Gene3D" id="1.20.59.10">
    <property type="entry name" value="Chorismate mutase"/>
    <property type="match status" value="1"/>
</dbReference>
<dbReference type="SUPFAM" id="SSF55021">
    <property type="entry name" value="ACT-like"/>
    <property type="match status" value="1"/>
</dbReference>
<dbReference type="PANTHER" id="PTHR21022">
    <property type="entry name" value="PREPHENATE DEHYDRATASE P PROTEIN"/>
    <property type="match status" value="1"/>
</dbReference>
<evidence type="ECO:0000259" key="23">
    <source>
        <dbReference type="PROSITE" id="PS51671"/>
    </source>
</evidence>
<dbReference type="Pfam" id="PF00800">
    <property type="entry name" value="PDT"/>
    <property type="match status" value="1"/>
</dbReference>
<dbReference type="InterPro" id="IPR036979">
    <property type="entry name" value="CM_dom_sf"/>
</dbReference>
<accession>A0A375BVH2</accession>
<keyword evidence="10" id="KW-0028">Amino-acid biosynthesis</keyword>
<dbReference type="InterPro" id="IPR045865">
    <property type="entry name" value="ACT-like_dom_sf"/>
</dbReference>
<dbReference type="NCBIfam" id="NF008865">
    <property type="entry name" value="PRK11898.1"/>
    <property type="match status" value="1"/>
</dbReference>
<dbReference type="InterPro" id="IPR002912">
    <property type="entry name" value="ACT_dom"/>
</dbReference>
<keyword evidence="13 24" id="KW-0413">Isomerase</keyword>
<evidence type="ECO:0000256" key="5">
    <source>
        <dbReference type="ARBA" id="ARBA00004817"/>
    </source>
</evidence>
<dbReference type="PROSITE" id="PS51168">
    <property type="entry name" value="CHORISMATE_MUT_2"/>
    <property type="match status" value="1"/>
</dbReference>
<feature type="domain" description="ACT" evidence="23">
    <location>
        <begin position="328"/>
        <end position="405"/>
    </location>
</feature>
<proteinExistence type="predicted"/>
<evidence type="ECO:0000256" key="6">
    <source>
        <dbReference type="ARBA" id="ARBA00012404"/>
    </source>
</evidence>
<dbReference type="CDD" id="cd13630">
    <property type="entry name" value="PBP2_PDT_1"/>
    <property type="match status" value="1"/>
</dbReference>
<dbReference type="UniPathway" id="UPA00120">
    <property type="reaction ID" value="UER00203"/>
</dbReference>
<keyword evidence="12" id="KW-0584">Phenylalanine biosynthesis</keyword>